<reference evidence="1" key="1">
    <citation type="journal article" date="2018" name="Genome Biol.">
        <title>SKESA: strategic k-mer extension for scrupulous assemblies.</title>
        <authorList>
            <person name="Souvorov A."/>
            <person name="Agarwala R."/>
            <person name="Lipman D.J."/>
        </authorList>
    </citation>
    <scope>NUCLEOTIDE SEQUENCE</scope>
    <source>
        <strain evidence="1">BCW_3452</strain>
    </source>
</reference>
<dbReference type="EMBL" id="DACRBY010000001">
    <property type="protein sequence ID" value="HAS8538212.1"/>
    <property type="molecule type" value="Genomic_DNA"/>
</dbReference>
<comment type="caution">
    <text evidence="1">The sequence shown here is derived from an EMBL/GenBank/DDBJ whole genome shotgun (WGS) entry which is preliminary data.</text>
</comment>
<name>A0A8H9MVB3_VIBVL</name>
<proteinExistence type="predicted"/>
<dbReference type="AlphaFoldDB" id="A0A8H9MVB3"/>
<dbReference type="Proteomes" id="UP000863257">
    <property type="component" value="Unassembled WGS sequence"/>
</dbReference>
<accession>A0A8H9MVB3</accession>
<protein>
    <submittedName>
        <fullName evidence="1">Uncharacterized protein</fullName>
    </submittedName>
</protein>
<sequence length="171" mass="19978">MNDFRNITCIGGNRFQVKLKHNQKDIQVSAIGLRGVLMTRNLFYTAANYRPRHLHIPQLDEGAIRPYTKEERSGNEYTRYQLHHYTLEDRKYAPICFSSPVDALEFAKPWIRAYNAIAARYNGIREEAFLKAIELEVETLKPHIKVGVDTELWNQCARDIFGDNIPVFKRH</sequence>
<evidence type="ECO:0000313" key="1">
    <source>
        <dbReference type="EMBL" id="HAS8538212.1"/>
    </source>
</evidence>
<gene>
    <name evidence="1" type="ORF">I7730_00165</name>
</gene>
<organism evidence="1">
    <name type="scientific">Vibrio vulnificus</name>
    <dbReference type="NCBI Taxonomy" id="672"/>
    <lineage>
        <taxon>Bacteria</taxon>
        <taxon>Pseudomonadati</taxon>
        <taxon>Pseudomonadota</taxon>
        <taxon>Gammaproteobacteria</taxon>
        <taxon>Vibrionales</taxon>
        <taxon>Vibrionaceae</taxon>
        <taxon>Vibrio</taxon>
    </lineage>
</organism>
<reference evidence="1" key="2">
    <citation type="submission" date="2019-01" db="EMBL/GenBank/DDBJ databases">
        <authorList>
            <consortium name="NCBI Pathogen Detection Project"/>
        </authorList>
    </citation>
    <scope>NUCLEOTIDE SEQUENCE</scope>
    <source>
        <strain evidence="1">BCW_3452</strain>
    </source>
</reference>